<name>A0A9P4SB19_9PEZI</name>
<evidence type="ECO:0000256" key="1">
    <source>
        <dbReference type="SAM" id="MobiDB-lite"/>
    </source>
</evidence>
<reference evidence="2" key="1">
    <citation type="journal article" date="2020" name="Stud. Mycol.">
        <title>101 Dothideomycetes genomes: a test case for predicting lifestyles and emergence of pathogens.</title>
        <authorList>
            <person name="Haridas S."/>
            <person name="Albert R."/>
            <person name="Binder M."/>
            <person name="Bloem J."/>
            <person name="Labutti K."/>
            <person name="Salamov A."/>
            <person name="Andreopoulos B."/>
            <person name="Baker S."/>
            <person name="Barry K."/>
            <person name="Bills G."/>
            <person name="Bluhm B."/>
            <person name="Cannon C."/>
            <person name="Castanera R."/>
            <person name="Culley D."/>
            <person name="Daum C."/>
            <person name="Ezra D."/>
            <person name="Gonzalez J."/>
            <person name="Henrissat B."/>
            <person name="Kuo A."/>
            <person name="Liang C."/>
            <person name="Lipzen A."/>
            <person name="Lutzoni F."/>
            <person name="Magnuson J."/>
            <person name="Mondo S."/>
            <person name="Nolan M."/>
            <person name="Ohm R."/>
            <person name="Pangilinan J."/>
            <person name="Park H.-J."/>
            <person name="Ramirez L."/>
            <person name="Alfaro M."/>
            <person name="Sun H."/>
            <person name="Tritt A."/>
            <person name="Yoshinaga Y."/>
            <person name="Zwiers L.-H."/>
            <person name="Turgeon B."/>
            <person name="Goodwin S."/>
            <person name="Spatafora J."/>
            <person name="Crous P."/>
            <person name="Grigoriev I."/>
        </authorList>
    </citation>
    <scope>NUCLEOTIDE SEQUENCE</scope>
    <source>
        <strain evidence="2">CBS 101060</strain>
    </source>
</reference>
<feature type="region of interest" description="Disordered" evidence="1">
    <location>
        <begin position="233"/>
        <end position="276"/>
    </location>
</feature>
<evidence type="ECO:0000313" key="2">
    <source>
        <dbReference type="EMBL" id="KAF2839149.1"/>
    </source>
</evidence>
<feature type="compositionally biased region" description="Low complexity" evidence="1">
    <location>
        <begin position="1"/>
        <end position="13"/>
    </location>
</feature>
<dbReference type="Proteomes" id="UP000799429">
    <property type="component" value="Unassembled WGS sequence"/>
</dbReference>
<dbReference type="EMBL" id="MU006095">
    <property type="protein sequence ID" value="KAF2839149.1"/>
    <property type="molecule type" value="Genomic_DNA"/>
</dbReference>
<feature type="compositionally biased region" description="Low complexity" evidence="1">
    <location>
        <begin position="265"/>
        <end position="276"/>
    </location>
</feature>
<evidence type="ECO:0000313" key="3">
    <source>
        <dbReference type="Proteomes" id="UP000799429"/>
    </source>
</evidence>
<feature type="compositionally biased region" description="Polar residues" evidence="1">
    <location>
        <begin position="130"/>
        <end position="141"/>
    </location>
</feature>
<feature type="region of interest" description="Disordered" evidence="1">
    <location>
        <begin position="1"/>
        <end position="29"/>
    </location>
</feature>
<accession>A0A9P4SB19</accession>
<comment type="caution">
    <text evidence="2">The sequence shown here is derived from an EMBL/GenBank/DDBJ whole genome shotgun (WGS) entry which is preliminary data.</text>
</comment>
<keyword evidence="3" id="KW-1185">Reference proteome</keyword>
<feature type="region of interest" description="Disordered" evidence="1">
    <location>
        <begin position="130"/>
        <end position="153"/>
    </location>
</feature>
<protein>
    <submittedName>
        <fullName evidence="2">Uncharacterized protein</fullName>
    </submittedName>
</protein>
<dbReference type="AlphaFoldDB" id="A0A9P4SB19"/>
<organism evidence="2 3">
    <name type="scientific">Patellaria atrata CBS 101060</name>
    <dbReference type="NCBI Taxonomy" id="1346257"/>
    <lineage>
        <taxon>Eukaryota</taxon>
        <taxon>Fungi</taxon>
        <taxon>Dikarya</taxon>
        <taxon>Ascomycota</taxon>
        <taxon>Pezizomycotina</taxon>
        <taxon>Dothideomycetes</taxon>
        <taxon>Dothideomycetes incertae sedis</taxon>
        <taxon>Patellariales</taxon>
        <taxon>Patellariaceae</taxon>
        <taxon>Patellaria</taxon>
    </lineage>
</organism>
<proteinExistence type="predicted"/>
<gene>
    <name evidence="2" type="ORF">M501DRAFT_1016237</name>
</gene>
<sequence>MSLNSNPSNPLSSTHEPPTSPWEGYKSHPDPRFRSLRNNGIPFYENGHTYRPVIEGTTGEIYHERLTGRVSYYLDGGYMYDAVFHAAAFRAVGDIASAGEEYCISRSWTFLTSVASLYVFQSEAYDNNRGSYQETSKQSCQPPGPGPGYKGSIVRRRESTHTGPLSISLYHAYAGPARLGVKPNALPASEARVVRIIHQAQTITAGPPHNTPNLPLRARIPQAGIGALGWDDMPEAQEGAWNGEVDLEEDEKRYDESGDEKDADAVGGAEEGWVGE</sequence>